<proteinExistence type="predicted"/>
<accession>A0AAU7ZVM5</accession>
<keyword evidence="1" id="KW-0472">Membrane</keyword>
<gene>
    <name evidence="2" type="ORF">RBB77_08340</name>
</gene>
<name>A0AAU7ZVM5_9BACT</name>
<keyword evidence="1" id="KW-1133">Transmembrane helix</keyword>
<organism evidence="2">
    <name type="scientific">Tunturiibacter psychrotolerans</name>
    <dbReference type="NCBI Taxonomy" id="3069686"/>
    <lineage>
        <taxon>Bacteria</taxon>
        <taxon>Pseudomonadati</taxon>
        <taxon>Acidobacteriota</taxon>
        <taxon>Terriglobia</taxon>
        <taxon>Terriglobales</taxon>
        <taxon>Acidobacteriaceae</taxon>
        <taxon>Tunturiibacter</taxon>
    </lineage>
</organism>
<evidence type="ECO:0000256" key="1">
    <source>
        <dbReference type="SAM" id="Phobius"/>
    </source>
</evidence>
<feature type="transmembrane region" description="Helical" evidence="1">
    <location>
        <begin position="189"/>
        <end position="213"/>
    </location>
</feature>
<dbReference type="RefSeq" id="WP_353066432.1">
    <property type="nucleotide sequence ID" value="NZ_CP132942.1"/>
</dbReference>
<protein>
    <submittedName>
        <fullName evidence="2">Uncharacterized protein</fullName>
    </submittedName>
</protein>
<sequence length="307" mass="33876">MDKQPEAGGHRIPLFWSERSDYFRLQREAKSFDVELALLEARDQPSDKSWASAARKELANVSQYLHEKNNVEGGWLSLHAARRHATLALNPEELEIRASILRAEAPKIASWRGREMLNLLSPNVKKPTVNHIISAMAIRDEYFSNQYHKIWLVGDQLMLLLISCFVAVLMVVPLVVFSTRHPYCAPAPWGYQMVLSVLFFGLLGAAFSAAGSLMRADVTAKIPERVSNQFVTSARAFFGSGTGLAGYAFYQSKLLGIQIGDNNLPGCGLAVAFLFGFAGERLIANVLGTLGAPQSHNNEEAASVTRR</sequence>
<dbReference type="AlphaFoldDB" id="A0AAU7ZVM5"/>
<keyword evidence="1" id="KW-0812">Transmembrane</keyword>
<dbReference type="KEGG" id="tpsc:RBB77_08340"/>
<reference evidence="2" key="2">
    <citation type="journal article" date="2024" name="Environ. Microbiol.">
        <title>Genome analysis and description of Tunturibacter gen. nov. expands the diversity of Terriglobia in tundra soils.</title>
        <authorList>
            <person name="Messyasz A."/>
            <person name="Mannisto M.K."/>
            <person name="Kerkhof L.J."/>
            <person name="Haggblom M.M."/>
        </authorList>
    </citation>
    <scope>NUCLEOTIDE SEQUENCE</scope>
    <source>
        <strain evidence="2">X5P6</strain>
    </source>
</reference>
<feature type="transmembrane region" description="Helical" evidence="1">
    <location>
        <begin position="157"/>
        <end position="177"/>
    </location>
</feature>
<evidence type="ECO:0000313" key="2">
    <source>
        <dbReference type="EMBL" id="XCB34892.1"/>
    </source>
</evidence>
<dbReference type="EMBL" id="CP132942">
    <property type="protein sequence ID" value="XCB34892.1"/>
    <property type="molecule type" value="Genomic_DNA"/>
</dbReference>
<reference evidence="2" key="1">
    <citation type="submission" date="2023-08" db="EMBL/GenBank/DDBJ databases">
        <authorList>
            <person name="Messyasz A."/>
            <person name="Mannisto M.K."/>
            <person name="Kerkhof L.J."/>
            <person name="Haggblom M."/>
        </authorList>
    </citation>
    <scope>NUCLEOTIDE SEQUENCE</scope>
    <source>
        <strain evidence="2">X5P6</strain>
    </source>
</reference>